<evidence type="ECO:0000256" key="1">
    <source>
        <dbReference type="SAM" id="MobiDB-lite"/>
    </source>
</evidence>
<sequence>MGKGKEKEKEALNTASACEIVCPPDRHIPVEFQEIYSLVRTGMSVSERTRFEQIAQLVESLYAQEFMLLKRNLKHNFLRFSMGAKDQKLISCVGGGLPTVAELDSAEQKLVSDFLQLMAAARFHILTNAEWELAKADKFMFSLPVEVNWDYYDDKLLAAFWASNPERAELRAALPDLADRVLVFHRGITTAQASGQYTQEKIDLLVDYLLTQPLMKVGASTLTLTESRHEARKVVARRTLRLIMPNAWAVIKNFPKTLKLQEPAFKEVVVLYRSAAPAREQAAAARRRTALPALQRPMEERQREILAGRNIHIKAFHDIPMADIDVIFADKKVYLKMLTIIQMVITVVGGLFAAIMVLIKGEKVDLNVLWSSLSLIAARCGQVYTSAQAERSQTIQDMVNILYDKTDDAQEGVVSMLLEDMAEQQLKEAILTYGLLLQREAEMTEGMIDADCERFLRKNFDLSVDFAVEDALPRLESWGLVRRIFHRGSMQVKFEAVHVEEAAALLEHQWHQAFKALSEPPSPSVFPLSNLLSGSDREPAVAPASAPKKPAEEGSNLLTAGVAPTQSAATPAATAPVVAASGSSLSTPVKSPAAAGASSGPALGTADSGSASKRGLFSGLAKKRA</sequence>
<dbReference type="InterPro" id="IPR022227">
    <property type="entry name" value="DUF3754"/>
</dbReference>
<organism evidence="3 4">
    <name type="scientific">Gonium pectorale</name>
    <name type="common">Green alga</name>
    <dbReference type="NCBI Taxonomy" id="33097"/>
    <lineage>
        <taxon>Eukaryota</taxon>
        <taxon>Viridiplantae</taxon>
        <taxon>Chlorophyta</taxon>
        <taxon>core chlorophytes</taxon>
        <taxon>Chlorophyceae</taxon>
        <taxon>CS clade</taxon>
        <taxon>Chlamydomonadales</taxon>
        <taxon>Volvocaceae</taxon>
        <taxon>Gonium</taxon>
    </lineage>
</organism>
<feature type="transmembrane region" description="Helical" evidence="2">
    <location>
        <begin position="337"/>
        <end position="359"/>
    </location>
</feature>
<reference evidence="4" key="1">
    <citation type="journal article" date="2016" name="Nat. Commun.">
        <title>The Gonium pectorale genome demonstrates co-option of cell cycle regulation during the evolution of multicellularity.</title>
        <authorList>
            <person name="Hanschen E.R."/>
            <person name="Marriage T.N."/>
            <person name="Ferris P.J."/>
            <person name="Hamaji T."/>
            <person name="Toyoda A."/>
            <person name="Fujiyama A."/>
            <person name="Neme R."/>
            <person name="Noguchi H."/>
            <person name="Minakuchi Y."/>
            <person name="Suzuki M."/>
            <person name="Kawai-Toyooka H."/>
            <person name="Smith D.R."/>
            <person name="Sparks H."/>
            <person name="Anderson J."/>
            <person name="Bakaric R."/>
            <person name="Luria V."/>
            <person name="Karger A."/>
            <person name="Kirschner M.W."/>
            <person name="Durand P.M."/>
            <person name="Michod R.E."/>
            <person name="Nozaki H."/>
            <person name="Olson B.J."/>
        </authorList>
    </citation>
    <scope>NUCLEOTIDE SEQUENCE [LARGE SCALE GENOMIC DNA]</scope>
    <source>
        <strain evidence="4">NIES-2863</strain>
    </source>
</reference>
<name>A0A150FZZ0_GONPE</name>
<evidence type="ECO:0000313" key="3">
    <source>
        <dbReference type="EMBL" id="KXZ43157.1"/>
    </source>
</evidence>
<proteinExistence type="predicted"/>
<dbReference type="AlphaFoldDB" id="A0A150FZZ0"/>
<keyword evidence="2" id="KW-0812">Transmembrane</keyword>
<keyword evidence="2" id="KW-0472">Membrane</keyword>
<feature type="compositionally biased region" description="Low complexity" evidence="1">
    <location>
        <begin position="562"/>
        <end position="583"/>
    </location>
</feature>
<dbReference type="EMBL" id="LSYV01000100">
    <property type="protein sequence ID" value="KXZ43157.1"/>
    <property type="molecule type" value="Genomic_DNA"/>
</dbReference>
<dbReference type="PANTHER" id="PTHR33645:SF11">
    <property type="entry name" value="AMINOPEPTIDASE (DUF3754)"/>
    <property type="match status" value="1"/>
</dbReference>
<gene>
    <name evidence="3" type="ORF">GPECTOR_99g792</name>
</gene>
<comment type="caution">
    <text evidence="3">The sequence shown here is derived from an EMBL/GenBank/DDBJ whole genome shotgun (WGS) entry which is preliminary data.</text>
</comment>
<evidence type="ECO:0000256" key="2">
    <source>
        <dbReference type="SAM" id="Phobius"/>
    </source>
</evidence>
<protein>
    <submittedName>
        <fullName evidence="3">Uncharacterized protein</fullName>
    </submittedName>
</protein>
<evidence type="ECO:0000313" key="4">
    <source>
        <dbReference type="Proteomes" id="UP000075714"/>
    </source>
</evidence>
<dbReference type="Pfam" id="PF12576">
    <property type="entry name" value="DUF3754"/>
    <property type="match status" value="1"/>
</dbReference>
<feature type="region of interest" description="Disordered" evidence="1">
    <location>
        <begin position="562"/>
        <end position="625"/>
    </location>
</feature>
<dbReference type="STRING" id="33097.A0A150FZZ0"/>
<keyword evidence="4" id="KW-1185">Reference proteome</keyword>
<dbReference type="PANTHER" id="PTHR33645">
    <property type="entry name" value="AMINOPEPTIDASE (DUF3754)"/>
    <property type="match status" value="1"/>
</dbReference>
<dbReference type="OrthoDB" id="2020015at2759"/>
<accession>A0A150FZZ0</accession>
<dbReference type="Proteomes" id="UP000075714">
    <property type="component" value="Unassembled WGS sequence"/>
</dbReference>
<keyword evidence="2" id="KW-1133">Transmembrane helix</keyword>
<feature type="compositionally biased region" description="Low complexity" evidence="1">
    <location>
        <begin position="591"/>
        <end position="602"/>
    </location>
</feature>